<accession>A0A0K6I8F1</accession>
<gene>
    <name evidence="2" type="ORF">Ga0061069_10997</name>
</gene>
<dbReference type="EMBL" id="CYHF01000009">
    <property type="protein sequence ID" value="CUA99376.1"/>
    <property type="molecule type" value="Genomic_DNA"/>
</dbReference>
<keyword evidence="1" id="KW-0812">Transmembrane</keyword>
<evidence type="ECO:0000313" key="2">
    <source>
        <dbReference type="EMBL" id="CUA99376.1"/>
    </source>
</evidence>
<organism evidence="2 3">
    <name type="scientific">Thiomonas bhubaneswarensis</name>
    <dbReference type="NCBI Taxonomy" id="339866"/>
    <lineage>
        <taxon>Bacteria</taxon>
        <taxon>Pseudomonadati</taxon>
        <taxon>Pseudomonadota</taxon>
        <taxon>Betaproteobacteria</taxon>
        <taxon>Burkholderiales</taxon>
        <taxon>Thiomonas</taxon>
    </lineage>
</organism>
<evidence type="ECO:0000256" key="1">
    <source>
        <dbReference type="SAM" id="Phobius"/>
    </source>
</evidence>
<feature type="transmembrane region" description="Helical" evidence="1">
    <location>
        <begin position="20"/>
        <end position="42"/>
    </location>
</feature>
<dbReference type="AlphaFoldDB" id="A0A0K6I8F1"/>
<evidence type="ECO:0000313" key="3">
    <source>
        <dbReference type="Proteomes" id="UP000183649"/>
    </source>
</evidence>
<feature type="transmembrane region" description="Helical" evidence="1">
    <location>
        <begin position="139"/>
        <end position="162"/>
    </location>
</feature>
<keyword evidence="3" id="KW-1185">Reference proteome</keyword>
<sequence length="166" mass="18017">MDNLGSTTAMNWTFFAQSLHLLAVILWIGGILFMDGFLAPALRRAIAQAEPRARLLYVLFRNFFAAIWGAGATLVITGYGMVFLRGGFGVLGSAQWVMVVLGTVMVLLALYIFFVPFLRMRAAVLGGRWDAACAQAGRIRLLSSVNIVLAVPTVLSGIWSIFGAPF</sequence>
<protein>
    <submittedName>
        <fullName evidence="2">Uncharacterized membrane protein</fullName>
    </submittedName>
</protein>
<name>A0A0K6I8F1_9BURK</name>
<feature type="transmembrane region" description="Helical" evidence="1">
    <location>
        <begin position="63"/>
        <end position="84"/>
    </location>
</feature>
<reference evidence="3" key="1">
    <citation type="submission" date="2015-08" db="EMBL/GenBank/DDBJ databases">
        <authorList>
            <person name="Varghese N."/>
        </authorList>
    </citation>
    <scope>NUCLEOTIDE SEQUENCE [LARGE SCALE GENOMIC DNA]</scope>
    <source>
        <strain evidence="3">DSM 18181</strain>
    </source>
</reference>
<feature type="transmembrane region" description="Helical" evidence="1">
    <location>
        <begin position="96"/>
        <end position="118"/>
    </location>
</feature>
<proteinExistence type="predicted"/>
<dbReference type="Proteomes" id="UP000183649">
    <property type="component" value="Unassembled WGS sequence"/>
</dbReference>
<keyword evidence="1" id="KW-0472">Membrane</keyword>
<keyword evidence="1" id="KW-1133">Transmembrane helix</keyword>